<dbReference type="CDD" id="cd00077">
    <property type="entry name" value="HDc"/>
    <property type="match status" value="1"/>
</dbReference>
<dbReference type="KEGG" id="psic:J4E96_14775"/>
<evidence type="ECO:0000259" key="1">
    <source>
        <dbReference type="Pfam" id="PF01966"/>
    </source>
</evidence>
<dbReference type="InterPro" id="IPR003607">
    <property type="entry name" value="HD/PDEase_dom"/>
</dbReference>
<keyword evidence="3" id="KW-1185">Reference proteome</keyword>
<dbReference type="Pfam" id="PF01966">
    <property type="entry name" value="HD"/>
    <property type="match status" value="1"/>
</dbReference>
<evidence type="ECO:0000313" key="3">
    <source>
        <dbReference type="Proteomes" id="UP000663937"/>
    </source>
</evidence>
<dbReference type="Gene3D" id="1.10.3210.10">
    <property type="entry name" value="Hypothetical protein af1432"/>
    <property type="match status" value="1"/>
</dbReference>
<feature type="domain" description="HD" evidence="1">
    <location>
        <begin position="21"/>
        <end position="117"/>
    </location>
</feature>
<evidence type="ECO:0000313" key="2">
    <source>
        <dbReference type="EMBL" id="QTE28611.1"/>
    </source>
</evidence>
<dbReference type="AlphaFoldDB" id="A0A8A4ZB19"/>
<dbReference type="RefSeq" id="WP_227422852.1">
    <property type="nucleotide sequence ID" value="NZ_CP071868.1"/>
</dbReference>
<accession>A0A8A4ZB19</accession>
<organism evidence="2 3">
    <name type="scientific">Pengzhenrongella sicca</name>
    <dbReference type="NCBI Taxonomy" id="2819238"/>
    <lineage>
        <taxon>Bacteria</taxon>
        <taxon>Bacillati</taxon>
        <taxon>Actinomycetota</taxon>
        <taxon>Actinomycetes</taxon>
        <taxon>Micrococcales</taxon>
        <taxon>Pengzhenrongella</taxon>
    </lineage>
</organism>
<dbReference type="InterPro" id="IPR006674">
    <property type="entry name" value="HD_domain"/>
</dbReference>
<reference evidence="2" key="1">
    <citation type="submission" date="2021-03" db="EMBL/GenBank/DDBJ databases">
        <title>Pengzhenrongella sicca gen. nov., sp. nov., a new member of suborder Micrococcineae isolated from High-Arctic tundra soil.</title>
        <authorList>
            <person name="Peng F."/>
        </authorList>
    </citation>
    <scope>NUCLEOTIDE SEQUENCE</scope>
    <source>
        <strain evidence="2">LRZ-2</strain>
    </source>
</reference>
<proteinExistence type="predicted"/>
<sequence length="165" mass="17948">MTLTESARARARENLSPLGQRWTHVRGVVQRAALLTLDLCEAEREIVSAAAWLHDVGYTPDIAGTGFHPLDGARYVRAEGFPAVVVGLVAYHSGAVIEARERGLAIELAEIPAPPAHLLRRLTAADMTTSPAGLPIAARERIAEILTRYPNTTRCTERSHDRASH</sequence>
<protein>
    <submittedName>
        <fullName evidence="2">HD domain-containing protein</fullName>
    </submittedName>
</protein>
<dbReference type="Proteomes" id="UP000663937">
    <property type="component" value="Chromosome"/>
</dbReference>
<dbReference type="SUPFAM" id="SSF109604">
    <property type="entry name" value="HD-domain/PDEase-like"/>
    <property type="match status" value="1"/>
</dbReference>
<dbReference type="EMBL" id="CP071868">
    <property type="protein sequence ID" value="QTE28611.1"/>
    <property type="molecule type" value="Genomic_DNA"/>
</dbReference>
<name>A0A8A4ZB19_9MICO</name>
<gene>
    <name evidence="2" type="ORF">J4E96_14775</name>
</gene>